<dbReference type="AlphaFoldDB" id="A0A1I6BNQ4"/>
<dbReference type="RefSeq" id="WP_177204895.1">
    <property type="nucleotide sequence ID" value="NZ_FOXS01000010.1"/>
</dbReference>
<keyword evidence="1" id="KW-0812">Transmembrane</keyword>
<reference evidence="3" key="1">
    <citation type="submission" date="2016-10" db="EMBL/GenBank/DDBJ databases">
        <authorList>
            <person name="Varghese N."/>
            <person name="Submissions S."/>
        </authorList>
    </citation>
    <scope>NUCLEOTIDE SEQUENCE [LARGE SCALE GENOMIC DNA]</scope>
    <source>
        <strain evidence="3">OR362-8,ATCC BAA-1266,JCM 13504</strain>
    </source>
</reference>
<evidence type="ECO:0000313" key="2">
    <source>
        <dbReference type="EMBL" id="SFQ82582.1"/>
    </source>
</evidence>
<keyword evidence="1" id="KW-0472">Membrane</keyword>
<proteinExistence type="predicted"/>
<gene>
    <name evidence="2" type="ORF">SAMN04515668_4841</name>
</gene>
<feature type="transmembrane region" description="Helical" evidence="1">
    <location>
        <begin position="23"/>
        <end position="41"/>
    </location>
</feature>
<keyword evidence="1" id="KW-1133">Transmembrane helix</keyword>
<dbReference type="Proteomes" id="UP000199029">
    <property type="component" value="Unassembled WGS sequence"/>
</dbReference>
<name>A0A1I6BNQ4_HYMAR</name>
<accession>A0A1I6BNQ4</accession>
<protein>
    <submittedName>
        <fullName evidence="2">Uncharacterized protein</fullName>
    </submittedName>
</protein>
<organism evidence="2 3">
    <name type="scientific">Hymenobacter arizonensis</name>
    <name type="common">Siccationidurans arizonensis</name>
    <dbReference type="NCBI Taxonomy" id="1227077"/>
    <lineage>
        <taxon>Bacteria</taxon>
        <taxon>Pseudomonadati</taxon>
        <taxon>Bacteroidota</taxon>
        <taxon>Cytophagia</taxon>
        <taxon>Cytophagales</taxon>
        <taxon>Hymenobacteraceae</taxon>
        <taxon>Hymenobacter</taxon>
    </lineage>
</organism>
<evidence type="ECO:0000313" key="3">
    <source>
        <dbReference type="Proteomes" id="UP000199029"/>
    </source>
</evidence>
<evidence type="ECO:0000256" key="1">
    <source>
        <dbReference type="SAM" id="Phobius"/>
    </source>
</evidence>
<dbReference type="EMBL" id="FOXS01000010">
    <property type="protein sequence ID" value="SFQ82582.1"/>
    <property type="molecule type" value="Genomic_DNA"/>
</dbReference>
<keyword evidence="3" id="KW-1185">Reference proteome</keyword>
<sequence>MIPFAFPIFEDTRSRPRPYHQRANRLAVVLFAVTLLMGLAIKYGA</sequence>